<organism evidence="3 4">
    <name type="scientific">Polarella glacialis</name>
    <name type="common">Dinoflagellate</name>
    <dbReference type="NCBI Taxonomy" id="89957"/>
    <lineage>
        <taxon>Eukaryota</taxon>
        <taxon>Sar</taxon>
        <taxon>Alveolata</taxon>
        <taxon>Dinophyceae</taxon>
        <taxon>Suessiales</taxon>
        <taxon>Suessiaceae</taxon>
        <taxon>Polarella</taxon>
    </lineage>
</organism>
<keyword evidence="5" id="KW-1185">Reference proteome</keyword>
<dbReference type="Proteomes" id="UP000626109">
    <property type="component" value="Unassembled WGS sequence"/>
</dbReference>
<name>A0A813KS69_POLGL</name>
<comment type="caution">
    <text evidence="3">The sequence shown here is derived from an EMBL/GenBank/DDBJ whole genome shotgun (WGS) entry which is preliminary data.</text>
</comment>
<feature type="region of interest" description="Disordered" evidence="1">
    <location>
        <begin position="85"/>
        <end position="110"/>
    </location>
</feature>
<proteinExistence type="predicted"/>
<reference evidence="3" key="1">
    <citation type="submission" date="2021-02" db="EMBL/GenBank/DDBJ databases">
        <authorList>
            <person name="Dougan E. K."/>
            <person name="Rhodes N."/>
            <person name="Thang M."/>
            <person name="Chan C."/>
        </authorList>
    </citation>
    <scope>NUCLEOTIDE SEQUENCE</scope>
</reference>
<evidence type="ECO:0000313" key="2">
    <source>
        <dbReference type="EMBL" id="CAE8643193.1"/>
    </source>
</evidence>
<evidence type="ECO:0000313" key="5">
    <source>
        <dbReference type="Proteomes" id="UP000654075"/>
    </source>
</evidence>
<evidence type="ECO:0000313" key="3">
    <source>
        <dbReference type="EMBL" id="CAE8714546.1"/>
    </source>
</evidence>
<evidence type="ECO:0000313" key="4">
    <source>
        <dbReference type="Proteomes" id="UP000626109"/>
    </source>
</evidence>
<sequence length="245" mass="26534">MRFSDAADGRSQSPEPVLDAAIGRSLRQSPEDITRFVEQLLGFAENVPVMTDLEEECPWNQEEACSPKKLPKSVSFGLIEEVSFARQSTGPASPWSPEESRNGNEGGWQLDDEESLRLAALRKRADAKCSRKCVTAAARTMGPTTQLNVFSSGLWRRRRSGADESGTGVETSSARSTPTAIPVVAGEGMEGVSKESCADGEICRQVEIPVSSSRSPEVEALCAVRELEQETKKAAKEDEAVEVDL</sequence>
<dbReference type="Proteomes" id="UP000654075">
    <property type="component" value="Unassembled WGS sequence"/>
</dbReference>
<gene>
    <name evidence="2" type="ORF">PGLA1383_LOCUS57557</name>
    <name evidence="3" type="ORF">PGLA2088_LOCUS38060</name>
</gene>
<accession>A0A813KS69</accession>
<feature type="region of interest" description="Disordered" evidence="1">
    <location>
        <begin position="1"/>
        <end position="24"/>
    </location>
</feature>
<dbReference type="EMBL" id="CAJNNW010032652">
    <property type="protein sequence ID" value="CAE8714546.1"/>
    <property type="molecule type" value="Genomic_DNA"/>
</dbReference>
<dbReference type="AlphaFoldDB" id="A0A813KS69"/>
<evidence type="ECO:0000256" key="1">
    <source>
        <dbReference type="SAM" id="MobiDB-lite"/>
    </source>
</evidence>
<protein>
    <submittedName>
        <fullName evidence="3">Uncharacterized protein</fullName>
    </submittedName>
</protein>
<dbReference type="EMBL" id="CAJNNV010033300">
    <property type="protein sequence ID" value="CAE8643193.1"/>
    <property type="molecule type" value="Genomic_DNA"/>
</dbReference>